<gene>
    <name evidence="3" type="ORF">BLTE_01890</name>
</gene>
<proteinExistence type="predicted"/>
<evidence type="ECO:0000256" key="2">
    <source>
        <dbReference type="SAM" id="SignalP"/>
    </source>
</evidence>
<dbReference type="Proteomes" id="UP000266934">
    <property type="component" value="Chromosome"/>
</dbReference>
<accession>A0A348FW21</accession>
<reference evidence="3 4" key="1">
    <citation type="submission" date="2018-08" db="EMBL/GenBank/DDBJ databases">
        <title>Complete genome sequencing of Blastochloris tepida GI.</title>
        <authorList>
            <person name="Tsukatani Y."/>
            <person name="Mori H."/>
        </authorList>
    </citation>
    <scope>NUCLEOTIDE SEQUENCE [LARGE SCALE GENOMIC DNA]</scope>
    <source>
        <strain evidence="3 4">GI</strain>
    </source>
</reference>
<dbReference type="KEGG" id="blag:BLTE_01890"/>
<dbReference type="AlphaFoldDB" id="A0A348FW21"/>
<feature type="compositionally biased region" description="Basic residues" evidence="1">
    <location>
        <begin position="54"/>
        <end position="63"/>
    </location>
</feature>
<organism evidence="3 4">
    <name type="scientific">Blastochloris tepida</name>
    <dbReference type="NCBI Taxonomy" id="2233851"/>
    <lineage>
        <taxon>Bacteria</taxon>
        <taxon>Pseudomonadati</taxon>
        <taxon>Pseudomonadota</taxon>
        <taxon>Alphaproteobacteria</taxon>
        <taxon>Hyphomicrobiales</taxon>
        <taxon>Blastochloridaceae</taxon>
        <taxon>Blastochloris</taxon>
    </lineage>
</organism>
<keyword evidence="2" id="KW-0732">Signal</keyword>
<keyword evidence="4" id="KW-1185">Reference proteome</keyword>
<protein>
    <recommendedName>
        <fullName evidence="5">Peptidase M15A C-terminal domain-containing protein</fullName>
    </recommendedName>
</protein>
<evidence type="ECO:0000256" key="1">
    <source>
        <dbReference type="SAM" id="MobiDB-lite"/>
    </source>
</evidence>
<feature type="region of interest" description="Disordered" evidence="1">
    <location>
        <begin position="36"/>
        <end position="66"/>
    </location>
</feature>
<evidence type="ECO:0000313" key="4">
    <source>
        <dbReference type="Proteomes" id="UP000266934"/>
    </source>
</evidence>
<name>A0A348FW21_9HYPH</name>
<dbReference type="EMBL" id="AP018907">
    <property type="protein sequence ID" value="BBF91504.1"/>
    <property type="molecule type" value="Genomic_DNA"/>
</dbReference>
<feature type="region of interest" description="Disordered" evidence="1">
    <location>
        <begin position="178"/>
        <end position="197"/>
    </location>
</feature>
<sequence length="197" mass="20705">MTILRGAVIAAAVSIVLPFSSMAYSKEARTEQVRGHSAGKTCAKTGQTASKSSHAARTKRAGIKRTGAARAGRARTLAARDPSGLALTAGVVKPLADKAAEIVAACGARVISGVRHTRVAGTRTMSLHASGQAIDMRGNPACIYRHLQGWPGGYTTDYGRAQHVHISYGGREHGLRFAHGGKSPSRKASRNIQIARR</sequence>
<evidence type="ECO:0000313" key="3">
    <source>
        <dbReference type="EMBL" id="BBF91504.1"/>
    </source>
</evidence>
<feature type="chain" id="PRO_5016914223" description="Peptidase M15A C-terminal domain-containing protein" evidence="2">
    <location>
        <begin position="24"/>
        <end position="197"/>
    </location>
</feature>
<feature type="compositionally biased region" description="Polar residues" evidence="1">
    <location>
        <begin position="44"/>
        <end position="53"/>
    </location>
</feature>
<evidence type="ECO:0008006" key="5">
    <source>
        <dbReference type="Google" id="ProtNLM"/>
    </source>
</evidence>
<feature type="compositionally biased region" description="Basic residues" evidence="1">
    <location>
        <begin position="184"/>
        <end position="197"/>
    </location>
</feature>
<dbReference type="RefSeq" id="WP_126396768.1">
    <property type="nucleotide sequence ID" value="NZ_AP018907.1"/>
</dbReference>
<dbReference type="OrthoDB" id="8126999at2"/>
<feature type="signal peptide" evidence="2">
    <location>
        <begin position="1"/>
        <end position="23"/>
    </location>
</feature>